<comment type="similarity">
    <text evidence="3 18">Belongs to the complex I subunit 2 family.</text>
</comment>
<feature type="transmembrane region" description="Helical" evidence="18">
    <location>
        <begin position="82"/>
        <end position="104"/>
    </location>
</feature>
<evidence type="ECO:0000256" key="7">
    <source>
        <dbReference type="ARBA" id="ARBA00022660"/>
    </source>
</evidence>
<evidence type="ECO:0000259" key="19">
    <source>
        <dbReference type="Pfam" id="PF00361"/>
    </source>
</evidence>
<feature type="transmembrane region" description="Helical" evidence="18">
    <location>
        <begin position="306"/>
        <end position="327"/>
    </location>
</feature>
<reference evidence="20" key="1">
    <citation type="submission" date="2016-04" db="EMBL/GenBank/DDBJ databases">
        <title>Mitochondria of unsequenced beetle families.</title>
        <authorList>
            <person name="Linard B."/>
            <person name="Andujar C."/>
            <person name="Arribas P."/>
            <person name="Vogler A.P."/>
        </authorList>
    </citation>
    <scope>NUCLEOTIDE SEQUENCE</scope>
</reference>
<feature type="domain" description="NADH:quinone oxidoreductase/Mrp antiporter transmembrane" evidence="19">
    <location>
        <begin position="16"/>
        <end position="268"/>
    </location>
</feature>
<evidence type="ECO:0000256" key="3">
    <source>
        <dbReference type="ARBA" id="ARBA00007012"/>
    </source>
</evidence>
<evidence type="ECO:0000256" key="6">
    <source>
        <dbReference type="ARBA" id="ARBA00022448"/>
    </source>
</evidence>
<geneLocation type="mitochondrion" evidence="20"/>
<evidence type="ECO:0000256" key="4">
    <source>
        <dbReference type="ARBA" id="ARBA00012944"/>
    </source>
</evidence>
<sequence>MFFNSMILGTMITISSYSWFMMWMGLEINLISVIPLFNNNKNMYSSEVSMKYFITQSIASLTLLISIIMMISISMIKNLESMFNSILMISMLMKMGAAPMHFWFPEVMEGLSWMNSIILLTWQKIAPMVIFMMNKINKKILIISVIACLLISATMVMNQISLRKIMAFSSINHIAWMLSSMLTSLSSWIMYFIIYSMTNILLIINLFKYNIFFINQLFSTWNTKKNIKMMTMMNFLSLGGLPPFIGFIPKWIIINQLNNINLQMINFLLIIFSLALLYIYLNLTISSLMLNFTEFKLYKFNSTNKYISIFNLIFLFSALNSIIFINFN</sequence>
<feature type="transmembrane region" description="Helical" evidence="18">
    <location>
        <begin position="116"/>
        <end position="134"/>
    </location>
</feature>
<evidence type="ECO:0000256" key="15">
    <source>
        <dbReference type="ARBA" id="ARBA00023128"/>
    </source>
</evidence>
<comment type="subcellular location">
    <subcellularLocation>
        <location evidence="2 18">Mitochondrion inner membrane</location>
        <topology evidence="2 18">Multi-pass membrane protein</topology>
    </subcellularLocation>
</comment>
<keyword evidence="9 18" id="KW-0999">Mitochondrion inner membrane</keyword>
<dbReference type="InterPro" id="IPR001750">
    <property type="entry name" value="ND/Mrp_TM"/>
</dbReference>
<comment type="function">
    <text evidence="18">Core subunit of the mitochondrial membrane respiratory chain NADH dehydrogenase (Complex I) which catalyzes electron transfer from NADH through the respiratory chain, using ubiquinone as an electron acceptor. Essential for the catalytic activity and assembly of complex I.</text>
</comment>
<evidence type="ECO:0000256" key="13">
    <source>
        <dbReference type="ARBA" id="ARBA00023027"/>
    </source>
</evidence>
<dbReference type="InterPro" id="IPR003917">
    <property type="entry name" value="NADH_UbQ_OxRdtase_chain2"/>
</dbReference>
<dbReference type="PRINTS" id="PR01436">
    <property type="entry name" value="NADHDHGNASE2"/>
</dbReference>
<evidence type="ECO:0000256" key="16">
    <source>
        <dbReference type="ARBA" id="ARBA00023136"/>
    </source>
</evidence>
<organism evidence="20">
    <name type="scientific">Derodontidae sp. BMNH 899913</name>
    <dbReference type="NCBI Taxonomy" id="1903806"/>
    <lineage>
        <taxon>Eukaryota</taxon>
        <taxon>Metazoa</taxon>
        <taxon>Ecdysozoa</taxon>
        <taxon>Arthropoda</taxon>
        <taxon>Hexapoda</taxon>
        <taxon>Insecta</taxon>
        <taxon>Pterygota</taxon>
        <taxon>Neoptera</taxon>
        <taxon>Endopterygota</taxon>
        <taxon>Coleoptera</taxon>
        <taxon>Polyphaga</taxon>
        <taxon>Bostrichiformia</taxon>
        <taxon>Derodontidae</taxon>
    </lineage>
</organism>
<keyword evidence="16 18" id="KW-0472">Membrane</keyword>
<feature type="transmembrane region" description="Helical" evidence="18">
    <location>
        <begin position="58"/>
        <end position="76"/>
    </location>
</feature>
<evidence type="ECO:0000256" key="2">
    <source>
        <dbReference type="ARBA" id="ARBA00004448"/>
    </source>
</evidence>
<name>A0A343A4F7_9COLE</name>
<evidence type="ECO:0000313" key="20">
    <source>
        <dbReference type="EMBL" id="AOY39435.1"/>
    </source>
</evidence>
<dbReference type="GO" id="GO:0008137">
    <property type="term" value="F:NADH dehydrogenase (ubiquinone) activity"/>
    <property type="evidence" value="ECO:0007669"/>
    <property type="project" value="UniProtKB-EC"/>
</dbReference>
<dbReference type="Pfam" id="PF00361">
    <property type="entry name" value="Proton_antipo_M"/>
    <property type="match status" value="1"/>
</dbReference>
<evidence type="ECO:0000256" key="17">
    <source>
        <dbReference type="ARBA" id="ARBA00049551"/>
    </source>
</evidence>
<evidence type="ECO:0000256" key="14">
    <source>
        <dbReference type="ARBA" id="ARBA00023075"/>
    </source>
</evidence>
<dbReference type="AlphaFoldDB" id="A0A343A4F7"/>
<keyword evidence="14 18" id="KW-0830">Ubiquinone</keyword>
<protein>
    <recommendedName>
        <fullName evidence="5 18">NADH-ubiquinone oxidoreductase chain 2</fullName>
        <ecNumber evidence="4 18">7.1.1.2</ecNumber>
    </recommendedName>
</protein>
<evidence type="ECO:0000256" key="18">
    <source>
        <dbReference type="RuleBase" id="RU003403"/>
    </source>
</evidence>
<evidence type="ECO:0000256" key="9">
    <source>
        <dbReference type="ARBA" id="ARBA00022792"/>
    </source>
</evidence>
<comment type="catalytic activity">
    <reaction evidence="17 18">
        <text>a ubiquinone + NADH + 5 H(+)(in) = a ubiquinol + NAD(+) + 4 H(+)(out)</text>
        <dbReference type="Rhea" id="RHEA:29091"/>
        <dbReference type="Rhea" id="RHEA-COMP:9565"/>
        <dbReference type="Rhea" id="RHEA-COMP:9566"/>
        <dbReference type="ChEBI" id="CHEBI:15378"/>
        <dbReference type="ChEBI" id="CHEBI:16389"/>
        <dbReference type="ChEBI" id="CHEBI:17976"/>
        <dbReference type="ChEBI" id="CHEBI:57540"/>
        <dbReference type="ChEBI" id="CHEBI:57945"/>
        <dbReference type="EC" id="7.1.1.2"/>
    </reaction>
</comment>
<dbReference type="EMBL" id="KX035159">
    <property type="protein sequence ID" value="AOY39435.1"/>
    <property type="molecule type" value="Genomic_DNA"/>
</dbReference>
<dbReference type="PANTHER" id="PTHR46552">
    <property type="entry name" value="NADH-UBIQUINONE OXIDOREDUCTASE CHAIN 2"/>
    <property type="match status" value="1"/>
</dbReference>
<dbReference type="GO" id="GO:0005743">
    <property type="term" value="C:mitochondrial inner membrane"/>
    <property type="evidence" value="ECO:0007669"/>
    <property type="project" value="UniProtKB-SubCell"/>
</dbReference>
<proteinExistence type="inferred from homology"/>
<keyword evidence="6" id="KW-0813">Transport</keyword>
<feature type="transmembrane region" description="Helical" evidence="18">
    <location>
        <begin position="20"/>
        <end position="37"/>
    </location>
</feature>
<keyword evidence="12 18" id="KW-1133">Transmembrane helix</keyword>
<accession>A0A343A4F7</accession>
<evidence type="ECO:0000256" key="1">
    <source>
        <dbReference type="ARBA" id="ARBA00003257"/>
    </source>
</evidence>
<evidence type="ECO:0000256" key="8">
    <source>
        <dbReference type="ARBA" id="ARBA00022692"/>
    </source>
</evidence>
<keyword evidence="11 18" id="KW-0249">Electron transport</keyword>
<keyword evidence="15 18" id="KW-0496">Mitochondrion</keyword>
<keyword evidence="13 18" id="KW-0520">NAD</keyword>
<dbReference type="PANTHER" id="PTHR46552:SF1">
    <property type="entry name" value="NADH-UBIQUINONE OXIDOREDUCTASE CHAIN 2"/>
    <property type="match status" value="1"/>
</dbReference>
<keyword evidence="7 18" id="KW-0679">Respiratory chain</keyword>
<evidence type="ECO:0000256" key="12">
    <source>
        <dbReference type="ARBA" id="ARBA00022989"/>
    </source>
</evidence>
<evidence type="ECO:0000256" key="10">
    <source>
        <dbReference type="ARBA" id="ARBA00022967"/>
    </source>
</evidence>
<evidence type="ECO:0000256" key="5">
    <source>
        <dbReference type="ARBA" id="ARBA00021008"/>
    </source>
</evidence>
<evidence type="ECO:0000256" key="11">
    <source>
        <dbReference type="ARBA" id="ARBA00022982"/>
    </source>
</evidence>
<dbReference type="InterPro" id="IPR050175">
    <property type="entry name" value="Complex_I_Subunit_2"/>
</dbReference>
<dbReference type="GO" id="GO:0006120">
    <property type="term" value="P:mitochondrial electron transport, NADH to ubiquinone"/>
    <property type="evidence" value="ECO:0007669"/>
    <property type="project" value="InterPro"/>
</dbReference>
<gene>
    <name evidence="20" type="primary">nad2</name>
</gene>
<feature type="transmembrane region" description="Helical" evidence="18">
    <location>
        <begin position="140"/>
        <end position="162"/>
    </location>
</feature>
<keyword evidence="8 18" id="KW-0812">Transmembrane</keyword>
<feature type="transmembrane region" description="Helical" evidence="18">
    <location>
        <begin position="233"/>
        <end position="253"/>
    </location>
</feature>
<keyword evidence="10 18" id="KW-1278">Translocase</keyword>
<feature type="transmembrane region" description="Helical" evidence="18">
    <location>
        <begin position="265"/>
        <end position="285"/>
    </location>
</feature>
<dbReference type="EC" id="7.1.1.2" evidence="4 18"/>
<comment type="function">
    <text evidence="1">Core subunit of the mitochondrial membrane respiratory chain NADH dehydrogenase (Complex I) that is believed to belong to the minimal assembly required for catalysis. Complex I functions in the transfer of electrons from NADH to the respiratory chain. The immediate electron acceptor for the enzyme is believed to be ubiquinone.</text>
</comment>